<evidence type="ECO:0000256" key="6">
    <source>
        <dbReference type="SAM" id="SignalP"/>
    </source>
</evidence>
<gene>
    <name evidence="8" type="primary">RvY_01201-1</name>
    <name evidence="8" type="synonym">RvY_01201.1</name>
    <name evidence="8" type="ORF">RvY_01201</name>
</gene>
<accession>A0A1D1UFG7</accession>
<dbReference type="Gene3D" id="3.20.20.80">
    <property type="entry name" value="Glycosidases"/>
    <property type="match status" value="1"/>
</dbReference>
<reference evidence="8 9" key="1">
    <citation type="journal article" date="2016" name="Nat. Commun.">
        <title>Extremotolerant tardigrade genome and improved radiotolerance of human cultured cells by tardigrade-unique protein.</title>
        <authorList>
            <person name="Hashimoto T."/>
            <person name="Horikawa D.D."/>
            <person name="Saito Y."/>
            <person name="Kuwahara H."/>
            <person name="Kozuka-Hata H."/>
            <person name="Shin-I T."/>
            <person name="Minakuchi Y."/>
            <person name="Ohishi K."/>
            <person name="Motoyama A."/>
            <person name="Aizu T."/>
            <person name="Enomoto A."/>
            <person name="Kondo K."/>
            <person name="Tanaka S."/>
            <person name="Hara Y."/>
            <person name="Koshikawa S."/>
            <person name="Sagara H."/>
            <person name="Miura T."/>
            <person name="Yokobori S."/>
            <person name="Miyagawa K."/>
            <person name="Suzuki Y."/>
            <person name="Kubo T."/>
            <person name="Oyama M."/>
            <person name="Kohara Y."/>
            <person name="Fujiyama A."/>
            <person name="Arakawa K."/>
            <person name="Katayama T."/>
            <person name="Toyoda A."/>
            <person name="Kunieda T."/>
        </authorList>
    </citation>
    <scope>NUCLEOTIDE SEQUENCE [LARGE SCALE GENOMIC DNA]</scope>
    <source>
        <strain evidence="8 9">YOKOZUNA-1</strain>
    </source>
</reference>
<name>A0A1D1UFG7_RAMVA</name>
<evidence type="ECO:0000313" key="9">
    <source>
        <dbReference type="Proteomes" id="UP000186922"/>
    </source>
</evidence>
<dbReference type="Proteomes" id="UP000186922">
    <property type="component" value="Unassembled WGS sequence"/>
</dbReference>
<evidence type="ECO:0000256" key="4">
    <source>
        <dbReference type="RuleBase" id="RU000489"/>
    </source>
</evidence>
<dbReference type="PANTHER" id="PTHR11177:SF317">
    <property type="entry name" value="CHITINASE 12-RELATED"/>
    <property type="match status" value="1"/>
</dbReference>
<keyword evidence="9" id="KW-1185">Reference proteome</keyword>
<dbReference type="FunFam" id="3.10.50.10:FF:000001">
    <property type="entry name" value="Chitinase 3-like 1"/>
    <property type="match status" value="1"/>
</dbReference>
<dbReference type="InterPro" id="IPR011583">
    <property type="entry name" value="Chitinase_II/V-like_cat"/>
</dbReference>
<comment type="similarity">
    <text evidence="5">Belongs to the glycosyl hydrolase 18 family.</text>
</comment>
<keyword evidence="3 4" id="KW-0326">Glycosidase</keyword>
<dbReference type="PANTHER" id="PTHR11177">
    <property type="entry name" value="CHITINASE"/>
    <property type="match status" value="1"/>
</dbReference>
<keyword evidence="2" id="KW-1015">Disulfide bond</keyword>
<dbReference type="InterPro" id="IPR001223">
    <property type="entry name" value="Glyco_hydro18_cat"/>
</dbReference>
<comment type="caution">
    <text evidence="8">The sequence shown here is derived from an EMBL/GenBank/DDBJ whole genome shotgun (WGS) entry which is preliminary data.</text>
</comment>
<keyword evidence="1 4" id="KW-0378">Hydrolase</keyword>
<feature type="chain" id="PRO_5008897174" description="GH18 domain-containing protein" evidence="6">
    <location>
        <begin position="22"/>
        <end position="429"/>
    </location>
</feature>
<dbReference type="Pfam" id="PF00704">
    <property type="entry name" value="Glyco_hydro_18"/>
    <property type="match status" value="1"/>
</dbReference>
<keyword evidence="6" id="KW-0732">Signal</keyword>
<dbReference type="GO" id="GO:0006032">
    <property type="term" value="P:chitin catabolic process"/>
    <property type="evidence" value="ECO:0007669"/>
    <property type="project" value="TreeGrafter"/>
</dbReference>
<dbReference type="InterPro" id="IPR050314">
    <property type="entry name" value="Glycosyl_Hydrlase_18"/>
</dbReference>
<evidence type="ECO:0000256" key="3">
    <source>
        <dbReference type="ARBA" id="ARBA00023295"/>
    </source>
</evidence>
<feature type="signal peptide" evidence="6">
    <location>
        <begin position="1"/>
        <end position="21"/>
    </location>
</feature>
<evidence type="ECO:0000256" key="5">
    <source>
        <dbReference type="RuleBase" id="RU004453"/>
    </source>
</evidence>
<dbReference type="GO" id="GO:0005576">
    <property type="term" value="C:extracellular region"/>
    <property type="evidence" value="ECO:0007669"/>
    <property type="project" value="TreeGrafter"/>
</dbReference>
<organism evidence="8 9">
    <name type="scientific">Ramazzottius varieornatus</name>
    <name type="common">Water bear</name>
    <name type="synonym">Tardigrade</name>
    <dbReference type="NCBI Taxonomy" id="947166"/>
    <lineage>
        <taxon>Eukaryota</taxon>
        <taxon>Metazoa</taxon>
        <taxon>Ecdysozoa</taxon>
        <taxon>Tardigrada</taxon>
        <taxon>Eutardigrada</taxon>
        <taxon>Parachela</taxon>
        <taxon>Hypsibioidea</taxon>
        <taxon>Ramazzottiidae</taxon>
        <taxon>Ramazzottius</taxon>
    </lineage>
</organism>
<evidence type="ECO:0000313" key="8">
    <source>
        <dbReference type="EMBL" id="GAU88514.1"/>
    </source>
</evidence>
<evidence type="ECO:0000256" key="1">
    <source>
        <dbReference type="ARBA" id="ARBA00022801"/>
    </source>
</evidence>
<dbReference type="SUPFAM" id="SSF51445">
    <property type="entry name" value="(Trans)glycosidases"/>
    <property type="match status" value="1"/>
</dbReference>
<dbReference type="OrthoDB" id="76388at2759"/>
<dbReference type="AlphaFoldDB" id="A0A1D1UFG7"/>
<dbReference type="PROSITE" id="PS51910">
    <property type="entry name" value="GH18_2"/>
    <property type="match status" value="1"/>
</dbReference>
<dbReference type="GO" id="GO:0008061">
    <property type="term" value="F:chitin binding"/>
    <property type="evidence" value="ECO:0007669"/>
    <property type="project" value="InterPro"/>
</dbReference>
<dbReference type="Gene3D" id="3.10.50.10">
    <property type="match status" value="1"/>
</dbReference>
<dbReference type="SMART" id="SM00636">
    <property type="entry name" value="Glyco_18"/>
    <property type="match status" value="1"/>
</dbReference>
<dbReference type="PROSITE" id="PS01095">
    <property type="entry name" value="GH18_1"/>
    <property type="match status" value="1"/>
</dbReference>
<dbReference type="STRING" id="947166.A0A1D1UFG7"/>
<sequence>MGLRHLILLLLAGFCGVVVEGKFEVQCYLPGWTLNNGMYNPFKVADINPYGPCDIIVYAFFNVNQTRISPPDGNKYRGHFAQLYSLKEINPELKLVLSVGGWNNSDEFVAMAKNGASRSLFAASIVADLRKWSFDGVDIDWEYPEPENAQDYLSLLQDLKAAIVADAERTKRPRLILTAAVGNTVRPGYKAAEMAKYLDCINVMTYDYHGMWGAELLKTGSNAGFPDVEKSMLDWIAAGVPRESLSMGLAFYGRTWTLSTPEVENRTERVGNSALGVGTGGFLTHENGTLSYGEICSGLKAGWTRKMDPVTHTPYAFFGNQWVSYDDSQSLEKKVQWAQNNRLQGVFIWHIGSDDLQGYCGPKFPLLKSVSEILGRPNVIPTLPPKPVAPPYVKPVAPVVASASAKTGLSQLQLFMVPSLIVIPFFLKL</sequence>
<dbReference type="GO" id="GO:0004568">
    <property type="term" value="F:chitinase activity"/>
    <property type="evidence" value="ECO:0007669"/>
    <property type="project" value="TreeGrafter"/>
</dbReference>
<dbReference type="EMBL" id="BDGG01000001">
    <property type="protein sequence ID" value="GAU88514.1"/>
    <property type="molecule type" value="Genomic_DNA"/>
</dbReference>
<proteinExistence type="inferred from homology"/>
<dbReference type="InterPro" id="IPR029070">
    <property type="entry name" value="Chitinase_insertion_sf"/>
</dbReference>
<dbReference type="InterPro" id="IPR001579">
    <property type="entry name" value="Glyco_hydro_18_chit_AS"/>
</dbReference>
<dbReference type="GO" id="GO:0005975">
    <property type="term" value="P:carbohydrate metabolic process"/>
    <property type="evidence" value="ECO:0007669"/>
    <property type="project" value="InterPro"/>
</dbReference>
<protein>
    <recommendedName>
        <fullName evidence="7">GH18 domain-containing protein</fullName>
    </recommendedName>
</protein>
<evidence type="ECO:0000256" key="2">
    <source>
        <dbReference type="ARBA" id="ARBA00023157"/>
    </source>
</evidence>
<evidence type="ECO:0000259" key="7">
    <source>
        <dbReference type="PROSITE" id="PS51910"/>
    </source>
</evidence>
<dbReference type="InterPro" id="IPR017853">
    <property type="entry name" value="GH"/>
</dbReference>
<feature type="domain" description="GH18" evidence="7">
    <location>
        <begin position="23"/>
        <end position="377"/>
    </location>
</feature>
<dbReference type="SUPFAM" id="SSF54556">
    <property type="entry name" value="Chitinase insertion domain"/>
    <property type="match status" value="1"/>
</dbReference>